<name>A0A2W4WEF1_9CYAN</name>
<dbReference type="Proteomes" id="UP000249081">
    <property type="component" value="Unassembled WGS sequence"/>
</dbReference>
<evidence type="ECO:0000259" key="2">
    <source>
        <dbReference type="PROSITE" id="PS50966"/>
    </source>
</evidence>
<dbReference type="PANTHER" id="PTHR22619:SF0">
    <property type="entry name" value="ZINC FINGER SWIM DOMAIN-CONTAINING PROTEIN 6-LIKE PROTEIN"/>
    <property type="match status" value="1"/>
</dbReference>
<evidence type="ECO:0000256" key="1">
    <source>
        <dbReference type="PROSITE-ProRule" id="PRU00325"/>
    </source>
</evidence>
<dbReference type="AlphaFoldDB" id="A0A2W4WEF1"/>
<reference evidence="4" key="1">
    <citation type="submission" date="2018-04" db="EMBL/GenBank/DDBJ databases">
        <authorList>
            <person name="Cornet L."/>
        </authorList>
    </citation>
    <scope>NUCLEOTIDE SEQUENCE [LARGE SCALE GENOMIC DNA]</scope>
</reference>
<dbReference type="GO" id="GO:0008270">
    <property type="term" value="F:zinc ion binding"/>
    <property type="evidence" value="ECO:0007669"/>
    <property type="project" value="UniProtKB-KW"/>
</dbReference>
<reference evidence="3 4" key="2">
    <citation type="submission" date="2018-06" db="EMBL/GenBank/DDBJ databases">
        <title>Metagenomic assembly of (sub)arctic Cyanobacteria and their associated microbiome from non-axenic cultures.</title>
        <authorList>
            <person name="Baurain D."/>
        </authorList>
    </citation>
    <scope>NUCLEOTIDE SEQUENCE [LARGE SCALE GENOMIC DNA]</scope>
    <source>
        <strain evidence="3">ULC041bin1</strain>
    </source>
</reference>
<evidence type="ECO:0000313" key="3">
    <source>
        <dbReference type="EMBL" id="PZO42862.1"/>
    </source>
</evidence>
<evidence type="ECO:0000313" key="4">
    <source>
        <dbReference type="Proteomes" id="UP000249081"/>
    </source>
</evidence>
<gene>
    <name evidence="3" type="ORF">DCF17_07705</name>
</gene>
<sequence length="594" mass="66250">MPLPHLTSATIQHHATEPSYARGESYFRSGAVVSLTQRQQTLQAEVEGNEVTPYRVTIDFDGGGVTQADCTCPYDFEGWCKHIVATLLACIHQPETVEQRPALAQLLNPLTLAQTQGLVQHLIAENPGLIESINLYVNQLAQPETISTSASPPKRKTSVDPAPFARQAREILRNAVRGWEHGQDDDNIGLEIGELIVDALAFAEQGDWANALVALQGLTEGCVNNWDEIDDFCGFTPEDVGVDFDAAWAEALLSADLSEDEISEWQENLEVWQDRLGSFAMALEALRQGWDYPPLVRVLQGDISELGAWSGEAPDWADEFSQIRLKILARQERYEEYLHLAKAEGQTQQYLTMLGQLGRVDQAMTIAQRQMTTLSEAKALAEMLRSQNQLPQALDIALQGLRFENNNPYVAFDFATWASDLAEGMGNTSAALEARVMAFKAKPSLQDYQKIERLADTDWPAVRETLLHHLRTDSIWGREQAQVDVFLQEGLLEDAIAVASGLSSYHSQIILRVMDRVVATHSQWVIDNARPRAESIMDGGKAKDYQSAVEWLKRVKAAYHALGQGADWSGYRQTLLNQHGRKRKLMGLMQQNKL</sequence>
<dbReference type="PROSITE" id="PS50966">
    <property type="entry name" value="ZF_SWIM"/>
    <property type="match status" value="1"/>
</dbReference>
<dbReference type="Pfam" id="PF04434">
    <property type="entry name" value="SWIM"/>
    <property type="match status" value="1"/>
</dbReference>
<dbReference type="EMBL" id="QBMN01000040">
    <property type="protein sequence ID" value="PZO42862.1"/>
    <property type="molecule type" value="Genomic_DNA"/>
</dbReference>
<feature type="domain" description="SWIM-type" evidence="2">
    <location>
        <begin position="54"/>
        <end position="91"/>
    </location>
</feature>
<organism evidence="3 4">
    <name type="scientific">Shackletoniella antarctica</name>
    <dbReference type="NCBI Taxonomy" id="268115"/>
    <lineage>
        <taxon>Bacteria</taxon>
        <taxon>Bacillati</taxon>
        <taxon>Cyanobacteriota</taxon>
        <taxon>Cyanophyceae</taxon>
        <taxon>Oculatellales</taxon>
        <taxon>Oculatellaceae</taxon>
        <taxon>Shackletoniella</taxon>
    </lineage>
</organism>
<keyword evidence="1" id="KW-0863">Zinc-finger</keyword>
<dbReference type="PANTHER" id="PTHR22619">
    <property type="entry name" value="ZINC FINGER SWIM DOMAIN CONTAINING PROTEIN 4, 5, 6"/>
    <property type="match status" value="1"/>
</dbReference>
<proteinExistence type="predicted"/>
<dbReference type="GO" id="GO:0031462">
    <property type="term" value="C:Cul2-RING ubiquitin ligase complex"/>
    <property type="evidence" value="ECO:0007669"/>
    <property type="project" value="TreeGrafter"/>
</dbReference>
<accession>A0A2W4WEF1</accession>
<keyword evidence="1" id="KW-0862">Zinc</keyword>
<comment type="caution">
    <text evidence="3">The sequence shown here is derived from an EMBL/GenBank/DDBJ whole genome shotgun (WGS) entry which is preliminary data.</text>
</comment>
<dbReference type="InterPro" id="IPR007527">
    <property type="entry name" value="Znf_SWIM"/>
</dbReference>
<protein>
    <recommendedName>
        <fullName evidence="2">SWIM-type domain-containing protein</fullName>
    </recommendedName>
</protein>
<keyword evidence="1" id="KW-0479">Metal-binding</keyword>